<dbReference type="Proteomes" id="UP000681720">
    <property type="component" value="Unassembled WGS sequence"/>
</dbReference>
<evidence type="ECO:0000259" key="1">
    <source>
        <dbReference type="Pfam" id="PF11979"/>
    </source>
</evidence>
<dbReference type="EMBL" id="CAJOBJ010082150">
    <property type="protein sequence ID" value="CAF4505872.1"/>
    <property type="molecule type" value="Genomic_DNA"/>
</dbReference>
<evidence type="ECO:0000313" key="4">
    <source>
        <dbReference type="EMBL" id="CAF4505872.1"/>
    </source>
</evidence>
<sequence length="41" mass="4578">MFSDTQHTIMSLLCDFRSFTYVLPIIRSLTISVGIQGSVSI</sequence>
<name>A0A8S2V399_9BILA</name>
<evidence type="ECO:0000313" key="2">
    <source>
        <dbReference type="EMBL" id="CAF4375637.1"/>
    </source>
</evidence>
<dbReference type="Pfam" id="PF11979">
    <property type="entry name" value="SARA_C"/>
    <property type="match status" value="1"/>
</dbReference>
<dbReference type="EMBL" id="CAJOBH010050670">
    <property type="protein sequence ID" value="CAF4377701.1"/>
    <property type="molecule type" value="Genomic_DNA"/>
</dbReference>
<feature type="non-terminal residue" evidence="3">
    <location>
        <position position="1"/>
    </location>
</feature>
<dbReference type="Proteomes" id="UP000681967">
    <property type="component" value="Unassembled WGS sequence"/>
</dbReference>
<protein>
    <recommendedName>
        <fullName evidence="1">Smad anchor for receptor activation-like C-terminal domain-containing protein</fullName>
    </recommendedName>
</protein>
<dbReference type="AlphaFoldDB" id="A0A8S2V399"/>
<proteinExistence type="predicted"/>
<feature type="domain" description="Smad anchor for receptor activation-like C-terminal" evidence="1">
    <location>
        <begin position="1"/>
        <end position="34"/>
    </location>
</feature>
<reference evidence="3" key="1">
    <citation type="submission" date="2021-02" db="EMBL/GenBank/DDBJ databases">
        <authorList>
            <person name="Nowell W R."/>
        </authorList>
    </citation>
    <scope>NUCLEOTIDE SEQUENCE</scope>
</reference>
<accession>A0A8S2V399</accession>
<evidence type="ECO:0000313" key="3">
    <source>
        <dbReference type="EMBL" id="CAF4377701.1"/>
    </source>
</evidence>
<evidence type="ECO:0000313" key="5">
    <source>
        <dbReference type="EMBL" id="CAF4509472.1"/>
    </source>
</evidence>
<comment type="caution">
    <text evidence="3">The sequence shown here is derived from an EMBL/GenBank/DDBJ whole genome shotgun (WGS) entry which is preliminary data.</text>
</comment>
<dbReference type="EMBL" id="CAJOBJ010083056">
    <property type="protein sequence ID" value="CAF4509472.1"/>
    <property type="molecule type" value="Genomic_DNA"/>
</dbReference>
<dbReference type="InterPro" id="IPR022557">
    <property type="entry name" value="SARA-like_C"/>
</dbReference>
<dbReference type="EMBL" id="CAJOBH010050257">
    <property type="protein sequence ID" value="CAF4375637.1"/>
    <property type="molecule type" value="Genomic_DNA"/>
</dbReference>
<evidence type="ECO:0000313" key="6">
    <source>
        <dbReference type="Proteomes" id="UP000681967"/>
    </source>
</evidence>
<gene>
    <name evidence="2" type="ORF">BYL167_LOCUS30511</name>
    <name evidence="3" type="ORF">BYL167_LOCUS30603</name>
    <name evidence="4" type="ORF">GIL414_LOCUS34954</name>
    <name evidence="5" type="ORF">GIL414_LOCUS35118</name>
</gene>
<organism evidence="3 6">
    <name type="scientific">Rotaria magnacalcarata</name>
    <dbReference type="NCBI Taxonomy" id="392030"/>
    <lineage>
        <taxon>Eukaryota</taxon>
        <taxon>Metazoa</taxon>
        <taxon>Spiralia</taxon>
        <taxon>Gnathifera</taxon>
        <taxon>Rotifera</taxon>
        <taxon>Eurotatoria</taxon>
        <taxon>Bdelloidea</taxon>
        <taxon>Philodinida</taxon>
        <taxon>Philodinidae</taxon>
        <taxon>Rotaria</taxon>
    </lineage>
</organism>